<reference evidence="1 2" key="1">
    <citation type="submission" date="2019-08" db="EMBL/GenBank/DDBJ databases">
        <authorList>
            <person name="Ye J."/>
        </authorList>
    </citation>
    <scope>NUCLEOTIDE SEQUENCE [LARGE SCALE GENOMIC DNA]</scope>
    <source>
        <strain evidence="1 2">TK008</strain>
    </source>
</reference>
<dbReference type="OrthoDB" id="6195504at2"/>
<proteinExistence type="predicted"/>
<accession>A0A5C6SBK2</accession>
<keyword evidence="2" id="KW-1185">Reference proteome</keyword>
<dbReference type="InterPro" id="IPR009702">
    <property type="entry name" value="DUF1284"/>
</dbReference>
<dbReference type="Proteomes" id="UP000321562">
    <property type="component" value="Unassembled WGS sequence"/>
</dbReference>
<evidence type="ECO:0000313" key="2">
    <source>
        <dbReference type="Proteomes" id="UP000321562"/>
    </source>
</evidence>
<dbReference type="AlphaFoldDB" id="A0A5C6SBK2"/>
<evidence type="ECO:0000313" key="1">
    <source>
        <dbReference type="EMBL" id="TXB71352.1"/>
    </source>
</evidence>
<protein>
    <submittedName>
        <fullName evidence="1">DUF1284 domain-containing protein</fullName>
    </submittedName>
</protein>
<organism evidence="1 2">
    <name type="scientific">Paracoccus aurantiacus</name>
    <dbReference type="NCBI Taxonomy" id="2599412"/>
    <lineage>
        <taxon>Bacteria</taxon>
        <taxon>Pseudomonadati</taxon>
        <taxon>Pseudomonadota</taxon>
        <taxon>Alphaproteobacteria</taxon>
        <taxon>Rhodobacterales</taxon>
        <taxon>Paracoccaceae</taxon>
        <taxon>Paracoccus</taxon>
    </lineage>
</organism>
<dbReference type="Pfam" id="PF06935">
    <property type="entry name" value="DUF1284"/>
    <property type="match status" value="1"/>
</dbReference>
<comment type="caution">
    <text evidence="1">The sequence shown here is derived from an EMBL/GenBank/DDBJ whole genome shotgun (WGS) entry which is preliminary data.</text>
</comment>
<dbReference type="EMBL" id="VOPL01000001">
    <property type="protein sequence ID" value="TXB71352.1"/>
    <property type="molecule type" value="Genomic_DNA"/>
</dbReference>
<sequence>MLCAIGWQGRGYSEAFSRNMDAVVVGRLRADPDTPVIFTSQADSVCGPCPHRRGEGCASDERISWLDQNHARALGITPGQQMRWQQAEARARERVRPDDLDVICARCQWLEYGMCKGALRRLQEQ</sequence>
<name>A0A5C6SBK2_9RHOB</name>
<gene>
    <name evidence="1" type="ORF">FQV27_04355</name>
</gene>